<reference evidence="14" key="1">
    <citation type="journal article" date="2021" name="PeerJ">
        <title>Extensive microbial diversity within the chicken gut microbiome revealed by metagenomics and culture.</title>
        <authorList>
            <person name="Gilroy R."/>
            <person name="Ravi A."/>
            <person name="Getino M."/>
            <person name="Pursley I."/>
            <person name="Horton D.L."/>
            <person name="Alikhan N.F."/>
            <person name="Baker D."/>
            <person name="Gharbi K."/>
            <person name="Hall N."/>
            <person name="Watson M."/>
            <person name="Adriaenssens E.M."/>
            <person name="Foster-Nyarko E."/>
            <person name="Jarju S."/>
            <person name="Secka A."/>
            <person name="Antonio M."/>
            <person name="Oren A."/>
            <person name="Chaudhuri R.R."/>
            <person name="La Ragione R."/>
            <person name="Hildebrand F."/>
            <person name="Pallen M.J."/>
        </authorList>
    </citation>
    <scope>NUCLEOTIDE SEQUENCE</scope>
    <source>
        <strain evidence="14">1068</strain>
    </source>
</reference>
<reference evidence="14" key="2">
    <citation type="submission" date="2021-04" db="EMBL/GenBank/DDBJ databases">
        <authorList>
            <person name="Gilroy R."/>
        </authorList>
    </citation>
    <scope>NUCLEOTIDE SEQUENCE</scope>
    <source>
        <strain evidence="14">1068</strain>
    </source>
</reference>
<comment type="function">
    <text evidence="1">Multidrug efflux pump.</text>
</comment>
<gene>
    <name evidence="14" type="ORF">H9809_10355</name>
</gene>
<evidence type="ECO:0000256" key="5">
    <source>
        <dbReference type="ARBA" id="ARBA00022448"/>
    </source>
</evidence>
<dbReference type="NCBIfam" id="TIGR00797">
    <property type="entry name" value="matE"/>
    <property type="match status" value="1"/>
</dbReference>
<keyword evidence="7" id="KW-1003">Cell membrane</keyword>
<evidence type="ECO:0000313" key="15">
    <source>
        <dbReference type="Proteomes" id="UP000824056"/>
    </source>
</evidence>
<keyword evidence="5" id="KW-0813">Transport</keyword>
<dbReference type="GO" id="GO:0005886">
    <property type="term" value="C:plasma membrane"/>
    <property type="evidence" value="ECO:0007669"/>
    <property type="project" value="UniProtKB-SubCell"/>
</dbReference>
<feature type="transmembrane region" description="Helical" evidence="13">
    <location>
        <begin position="355"/>
        <end position="372"/>
    </location>
</feature>
<feature type="transmembrane region" description="Helical" evidence="13">
    <location>
        <begin position="163"/>
        <end position="182"/>
    </location>
</feature>
<evidence type="ECO:0000256" key="4">
    <source>
        <dbReference type="ARBA" id="ARBA00020268"/>
    </source>
</evidence>
<evidence type="ECO:0000256" key="11">
    <source>
        <dbReference type="ARBA" id="ARBA00023136"/>
    </source>
</evidence>
<evidence type="ECO:0000256" key="1">
    <source>
        <dbReference type="ARBA" id="ARBA00003408"/>
    </source>
</evidence>
<dbReference type="PANTHER" id="PTHR43298:SF2">
    <property type="entry name" value="FMN_FAD EXPORTER YEEO-RELATED"/>
    <property type="match status" value="1"/>
</dbReference>
<evidence type="ECO:0000256" key="6">
    <source>
        <dbReference type="ARBA" id="ARBA00022449"/>
    </source>
</evidence>
<evidence type="ECO:0000256" key="3">
    <source>
        <dbReference type="ARBA" id="ARBA00010199"/>
    </source>
</evidence>
<dbReference type="AlphaFoldDB" id="A0A9D2FRT5"/>
<feature type="transmembrane region" description="Helical" evidence="13">
    <location>
        <begin position="134"/>
        <end position="151"/>
    </location>
</feature>
<evidence type="ECO:0000256" key="10">
    <source>
        <dbReference type="ARBA" id="ARBA00023065"/>
    </source>
</evidence>
<proteinExistence type="inferred from homology"/>
<protein>
    <recommendedName>
        <fullName evidence="4">Probable multidrug resistance protein NorM</fullName>
    </recommendedName>
    <alternativeName>
        <fullName evidence="12">Multidrug-efflux transporter</fullName>
    </alternativeName>
</protein>
<feature type="transmembrane region" description="Helical" evidence="13">
    <location>
        <begin position="321"/>
        <end position="343"/>
    </location>
</feature>
<feature type="transmembrane region" description="Helical" evidence="13">
    <location>
        <begin position="57"/>
        <end position="80"/>
    </location>
</feature>
<keyword evidence="8 13" id="KW-0812">Transmembrane</keyword>
<evidence type="ECO:0000256" key="7">
    <source>
        <dbReference type="ARBA" id="ARBA00022475"/>
    </source>
</evidence>
<dbReference type="Pfam" id="PF01554">
    <property type="entry name" value="MatE"/>
    <property type="match status" value="2"/>
</dbReference>
<dbReference type="PIRSF" id="PIRSF006603">
    <property type="entry name" value="DinF"/>
    <property type="match status" value="1"/>
</dbReference>
<feature type="transmembrane region" description="Helical" evidence="13">
    <location>
        <begin position="194"/>
        <end position="212"/>
    </location>
</feature>
<dbReference type="InterPro" id="IPR050222">
    <property type="entry name" value="MATE_MdtK"/>
</dbReference>
<comment type="similarity">
    <text evidence="3">Belongs to the multi antimicrobial extrusion (MATE) (TC 2.A.66.1) family.</text>
</comment>
<keyword evidence="6" id="KW-0050">Antiport</keyword>
<comment type="caution">
    <text evidence="14">The sequence shown here is derived from an EMBL/GenBank/DDBJ whole genome shotgun (WGS) entry which is preliminary data.</text>
</comment>
<dbReference type="GO" id="GO:0006811">
    <property type="term" value="P:monoatomic ion transport"/>
    <property type="evidence" value="ECO:0007669"/>
    <property type="project" value="UniProtKB-KW"/>
</dbReference>
<organism evidence="14 15">
    <name type="scientific">Candidatus Blautia pullicola</name>
    <dbReference type="NCBI Taxonomy" id="2838498"/>
    <lineage>
        <taxon>Bacteria</taxon>
        <taxon>Bacillati</taxon>
        <taxon>Bacillota</taxon>
        <taxon>Clostridia</taxon>
        <taxon>Lachnospirales</taxon>
        <taxon>Lachnospiraceae</taxon>
        <taxon>Blautia</taxon>
    </lineage>
</organism>
<comment type="subcellular location">
    <subcellularLocation>
        <location evidence="2">Cell membrane</location>
        <topology evidence="2">Multi-pass membrane protein</topology>
    </subcellularLocation>
</comment>
<name>A0A9D2FRT5_9FIRM</name>
<keyword evidence="11 13" id="KW-0472">Membrane</keyword>
<evidence type="ECO:0000256" key="8">
    <source>
        <dbReference type="ARBA" id="ARBA00022692"/>
    </source>
</evidence>
<dbReference type="PANTHER" id="PTHR43298">
    <property type="entry name" value="MULTIDRUG RESISTANCE PROTEIN NORM-RELATED"/>
    <property type="match status" value="1"/>
</dbReference>
<dbReference type="CDD" id="cd13138">
    <property type="entry name" value="MATE_yoeA_like"/>
    <property type="match status" value="1"/>
</dbReference>
<feature type="transmembrane region" description="Helical" evidence="13">
    <location>
        <begin position="92"/>
        <end position="114"/>
    </location>
</feature>
<dbReference type="Proteomes" id="UP000824056">
    <property type="component" value="Unassembled WGS sequence"/>
</dbReference>
<evidence type="ECO:0000256" key="9">
    <source>
        <dbReference type="ARBA" id="ARBA00022989"/>
    </source>
</evidence>
<evidence type="ECO:0000256" key="13">
    <source>
        <dbReference type="SAM" id="Phobius"/>
    </source>
</evidence>
<dbReference type="InterPro" id="IPR048279">
    <property type="entry name" value="MdtK-like"/>
</dbReference>
<dbReference type="GO" id="GO:0042910">
    <property type="term" value="F:xenobiotic transmembrane transporter activity"/>
    <property type="evidence" value="ECO:0007669"/>
    <property type="project" value="InterPro"/>
</dbReference>
<dbReference type="InterPro" id="IPR002528">
    <property type="entry name" value="MATE_fam"/>
</dbReference>
<evidence type="ECO:0000313" key="14">
    <source>
        <dbReference type="EMBL" id="HIZ66283.1"/>
    </source>
</evidence>
<sequence>MIQDMTKGRISPQIVKFAVPLVLGNLFQLCYNAADSMIVGKFVGTQALAAVGSSNPLMTFAILFINGMCMGASILMGMQYGAGKLERLRKQISTTMISGIVFSLGVSLICVIFAPRLLRLIQVEEELIPVASQYLRIVFAGLIFTFFYNFYSNTLRALGDSKTPVYFLMAASVFNIFGDLFFVKVCRMGCEGCALATVLSQALCSLMCGLYIKKKVKLLCLGKDWLVFEKSRLWDTIRYGWASAMQQASVQLGKIGIQVIVNTMGVSTVAAFAAVNRIDDFATIPQQSIAAAMTSFMAQNYGARKKERVWKGFQSGMVMEVVYGIGIGVVCILGSDFLMRLFVNDSQVIDLGRSYLHLIALIYILPAVTNGIQGYFRGIGDLKVTLWSSMMNMGARVLSAIPLVYVCNLGIRALPFAYFAGWIAMLVFELPLLLKKIKENKSIKEKV</sequence>
<evidence type="ECO:0000256" key="2">
    <source>
        <dbReference type="ARBA" id="ARBA00004651"/>
    </source>
</evidence>
<keyword evidence="10" id="KW-0406">Ion transport</keyword>
<keyword evidence="9 13" id="KW-1133">Transmembrane helix</keyword>
<evidence type="ECO:0000256" key="12">
    <source>
        <dbReference type="ARBA" id="ARBA00031636"/>
    </source>
</evidence>
<accession>A0A9D2FRT5</accession>
<dbReference type="GO" id="GO:0015297">
    <property type="term" value="F:antiporter activity"/>
    <property type="evidence" value="ECO:0007669"/>
    <property type="project" value="UniProtKB-KW"/>
</dbReference>
<dbReference type="EMBL" id="DXBG01000244">
    <property type="protein sequence ID" value="HIZ66283.1"/>
    <property type="molecule type" value="Genomic_DNA"/>
</dbReference>